<dbReference type="AlphaFoldDB" id="A0A917MXK7"/>
<dbReference type="RefSeq" id="WP_188954778.1">
    <property type="nucleotide sequence ID" value="NZ_BMIB01000003.1"/>
</dbReference>
<feature type="domain" description="Methyltransferase FkbM" evidence="1">
    <location>
        <begin position="91"/>
        <end position="249"/>
    </location>
</feature>
<reference evidence="2" key="2">
    <citation type="submission" date="2020-09" db="EMBL/GenBank/DDBJ databases">
        <authorList>
            <person name="Sun Q."/>
            <person name="Zhou Y."/>
        </authorList>
    </citation>
    <scope>NUCLEOTIDE SEQUENCE</scope>
    <source>
        <strain evidence="2">CGMCC 1.15290</strain>
    </source>
</reference>
<dbReference type="EMBL" id="BMIB01000003">
    <property type="protein sequence ID" value="GGH73884.1"/>
    <property type="molecule type" value="Genomic_DNA"/>
</dbReference>
<dbReference type="Proteomes" id="UP000627292">
    <property type="component" value="Unassembled WGS sequence"/>
</dbReference>
<comment type="caution">
    <text evidence="2">The sequence shown here is derived from an EMBL/GenBank/DDBJ whole genome shotgun (WGS) entry which is preliminary data.</text>
</comment>
<dbReference type="NCBIfam" id="TIGR01444">
    <property type="entry name" value="fkbM_fam"/>
    <property type="match status" value="1"/>
</dbReference>
<dbReference type="Pfam" id="PF05050">
    <property type="entry name" value="Methyltransf_21"/>
    <property type="match status" value="1"/>
</dbReference>
<dbReference type="PANTHER" id="PTHR34203">
    <property type="entry name" value="METHYLTRANSFERASE, FKBM FAMILY PROTEIN"/>
    <property type="match status" value="1"/>
</dbReference>
<organism evidence="2 3">
    <name type="scientific">Filimonas zeae</name>
    <dbReference type="NCBI Taxonomy" id="1737353"/>
    <lineage>
        <taxon>Bacteria</taxon>
        <taxon>Pseudomonadati</taxon>
        <taxon>Bacteroidota</taxon>
        <taxon>Chitinophagia</taxon>
        <taxon>Chitinophagales</taxon>
        <taxon>Chitinophagaceae</taxon>
        <taxon>Filimonas</taxon>
    </lineage>
</organism>
<dbReference type="SUPFAM" id="SSF53335">
    <property type="entry name" value="S-adenosyl-L-methionine-dependent methyltransferases"/>
    <property type="match status" value="1"/>
</dbReference>
<proteinExistence type="predicted"/>
<dbReference type="InterPro" id="IPR052514">
    <property type="entry name" value="SAM-dependent_MTase"/>
</dbReference>
<sequence>MSNSLWSNIWLGVKHNVNHVFRNRNPYKEVGFSVLQLKYIKHLPKHKEAQVSFLGKPFFVKNPREFIDVVREIFIDKQYLQQLPENAVVLDCGAHIGLSVLYTKTICPTARITAFEPDKYNFQLLSKNVAAQQLSHVVLENKAIWKEETTLQFEGGVDMGSHLMEGGGEAQFASSEAFTVKTARLRDVMISHAKIDFLKVDIEGAEYDVLKDIEDQLYRVDNFFLEYHGNFAEGHKLNEMLAIVTKNGFGYYIQEAGRVYATPFYRKGAKPVYDVQLNIYCFRP</sequence>
<accession>A0A917MXK7</accession>
<name>A0A917MXK7_9BACT</name>
<evidence type="ECO:0000313" key="2">
    <source>
        <dbReference type="EMBL" id="GGH73884.1"/>
    </source>
</evidence>
<evidence type="ECO:0000313" key="3">
    <source>
        <dbReference type="Proteomes" id="UP000627292"/>
    </source>
</evidence>
<dbReference type="InterPro" id="IPR006342">
    <property type="entry name" value="FkbM_mtfrase"/>
</dbReference>
<dbReference type="Gene3D" id="3.40.50.150">
    <property type="entry name" value="Vaccinia Virus protein VP39"/>
    <property type="match status" value="1"/>
</dbReference>
<keyword evidence="3" id="KW-1185">Reference proteome</keyword>
<protein>
    <recommendedName>
        <fullName evidence="1">Methyltransferase FkbM domain-containing protein</fullName>
    </recommendedName>
</protein>
<dbReference type="PANTHER" id="PTHR34203:SF15">
    <property type="entry name" value="SLL1173 PROTEIN"/>
    <property type="match status" value="1"/>
</dbReference>
<reference evidence="2" key="1">
    <citation type="journal article" date="2014" name="Int. J. Syst. Evol. Microbiol.">
        <title>Complete genome sequence of Corynebacterium casei LMG S-19264T (=DSM 44701T), isolated from a smear-ripened cheese.</title>
        <authorList>
            <consortium name="US DOE Joint Genome Institute (JGI-PGF)"/>
            <person name="Walter F."/>
            <person name="Albersmeier A."/>
            <person name="Kalinowski J."/>
            <person name="Ruckert C."/>
        </authorList>
    </citation>
    <scope>NUCLEOTIDE SEQUENCE</scope>
    <source>
        <strain evidence="2">CGMCC 1.15290</strain>
    </source>
</reference>
<gene>
    <name evidence="2" type="ORF">GCM10011379_35900</name>
</gene>
<dbReference type="InterPro" id="IPR029063">
    <property type="entry name" value="SAM-dependent_MTases_sf"/>
</dbReference>
<evidence type="ECO:0000259" key="1">
    <source>
        <dbReference type="Pfam" id="PF05050"/>
    </source>
</evidence>